<proteinExistence type="predicted"/>
<dbReference type="Proteomes" id="UP000309984">
    <property type="component" value="Unassembled WGS sequence"/>
</dbReference>
<organism evidence="3 4">
    <name type="scientific">Mycolicibacterium phocaicum</name>
    <dbReference type="NCBI Taxonomy" id="319706"/>
    <lineage>
        <taxon>Bacteria</taxon>
        <taxon>Bacillati</taxon>
        <taxon>Actinomycetota</taxon>
        <taxon>Actinomycetes</taxon>
        <taxon>Mycobacteriales</taxon>
        <taxon>Mycobacteriaceae</taxon>
        <taxon>Mycolicibacterium</taxon>
    </lineage>
</organism>
<keyword evidence="4" id="KW-1185">Reference proteome</keyword>
<keyword evidence="3" id="KW-0378">Hydrolase</keyword>
<dbReference type="InterPro" id="IPR039448">
    <property type="entry name" value="Beta_helix"/>
</dbReference>
<gene>
    <name evidence="3" type="ORF">C1S79_13150</name>
</gene>
<evidence type="ECO:0000259" key="2">
    <source>
        <dbReference type="Pfam" id="PF13229"/>
    </source>
</evidence>
<feature type="domain" description="Right handed beta helix" evidence="2">
    <location>
        <begin position="122"/>
        <end position="304"/>
    </location>
</feature>
<dbReference type="Gene3D" id="2.160.20.10">
    <property type="entry name" value="Single-stranded right-handed beta-helix, Pectin lyase-like"/>
    <property type="match status" value="1"/>
</dbReference>
<accession>A0AA94UE45</accession>
<sequence length="371" mass="38818">MRGRTIVAALGAVVLMVAACKPLSAADDGDLRDDTAALQAQFDALQPGATLTLEPRTYHHRGILTVRTPDVTINGNGATLTATNDETSAVDILGDGITITDVTLAAPSDGKRWMGEQQHKLVVKGQRATVTNVRVTGSAGAGIYFSGATHFVARDITITGTRADGLHMTGGSAFGQVDNIKTDQTGDDGVAVVSYDHDAAPCHDITEKNITVGSTRWGRGITVVGANNVDISHFSVANTSSAGLYVANEGNPFFTRSVERVAITDGTVSGANWDKDIEQGAILVYSGNPGRFVHDVTVSNVTVTATSPTVNRNVAIVDETNGGDRAMRGINLSNIHLTATAVAPFYSNVPVGSYTVANWTNDGKHIDVTSI</sequence>
<dbReference type="InterPro" id="IPR011050">
    <property type="entry name" value="Pectin_lyase_fold/virulence"/>
</dbReference>
<dbReference type="AlphaFoldDB" id="A0AA94UE45"/>
<evidence type="ECO:0000313" key="3">
    <source>
        <dbReference type="EMBL" id="TLH68302.1"/>
    </source>
</evidence>
<reference evidence="3 4" key="1">
    <citation type="submission" date="2018-01" db="EMBL/GenBank/DDBJ databases">
        <title>Comparative genomics of Mycobacterium mucogenicum and Mycobacterium neoaurum clade members emphasizing tRNA and non-coding RNA.</title>
        <authorList>
            <person name="Behra P.R.K."/>
            <person name="Pettersson B.M.F."/>
            <person name="Das S."/>
            <person name="Dasgupta S."/>
            <person name="Kirsebom L.A."/>
        </authorList>
    </citation>
    <scope>NUCLEOTIDE SEQUENCE [LARGE SCALE GENOMIC DNA]</scope>
    <source>
        <strain evidence="3 4">DSM 45104</strain>
    </source>
</reference>
<protein>
    <submittedName>
        <fullName evidence="3">Glycoside hydrolase</fullName>
    </submittedName>
</protein>
<keyword evidence="1" id="KW-0732">Signal</keyword>
<dbReference type="InterPro" id="IPR012334">
    <property type="entry name" value="Pectin_lyas_fold"/>
</dbReference>
<feature type="signal peptide" evidence="1">
    <location>
        <begin position="1"/>
        <end position="25"/>
    </location>
</feature>
<feature type="chain" id="PRO_5041694063" evidence="1">
    <location>
        <begin position="26"/>
        <end position="371"/>
    </location>
</feature>
<dbReference type="InterPro" id="IPR006626">
    <property type="entry name" value="PbH1"/>
</dbReference>
<evidence type="ECO:0000256" key="1">
    <source>
        <dbReference type="SAM" id="SignalP"/>
    </source>
</evidence>
<dbReference type="RefSeq" id="WP_110783730.1">
    <property type="nucleotide sequence ID" value="NZ_AP022616.1"/>
</dbReference>
<dbReference type="SMART" id="SM00710">
    <property type="entry name" value="PbH1"/>
    <property type="match status" value="7"/>
</dbReference>
<evidence type="ECO:0000313" key="4">
    <source>
        <dbReference type="Proteomes" id="UP000309984"/>
    </source>
</evidence>
<dbReference type="GO" id="GO:0016787">
    <property type="term" value="F:hydrolase activity"/>
    <property type="evidence" value="ECO:0007669"/>
    <property type="project" value="UniProtKB-KW"/>
</dbReference>
<dbReference type="Pfam" id="PF13229">
    <property type="entry name" value="Beta_helix"/>
    <property type="match status" value="1"/>
</dbReference>
<comment type="caution">
    <text evidence="3">The sequence shown here is derived from an EMBL/GenBank/DDBJ whole genome shotgun (WGS) entry which is preliminary data.</text>
</comment>
<dbReference type="PROSITE" id="PS51257">
    <property type="entry name" value="PROKAR_LIPOPROTEIN"/>
    <property type="match status" value="1"/>
</dbReference>
<dbReference type="SUPFAM" id="SSF51126">
    <property type="entry name" value="Pectin lyase-like"/>
    <property type="match status" value="1"/>
</dbReference>
<name>A0AA94UE45_9MYCO</name>
<dbReference type="EMBL" id="POTM01000031">
    <property type="protein sequence ID" value="TLH68302.1"/>
    <property type="molecule type" value="Genomic_DNA"/>
</dbReference>